<organism evidence="2 3">
    <name type="scientific">Apiospora arundinis</name>
    <dbReference type="NCBI Taxonomy" id="335852"/>
    <lineage>
        <taxon>Eukaryota</taxon>
        <taxon>Fungi</taxon>
        <taxon>Dikarya</taxon>
        <taxon>Ascomycota</taxon>
        <taxon>Pezizomycotina</taxon>
        <taxon>Sordariomycetes</taxon>
        <taxon>Xylariomycetidae</taxon>
        <taxon>Amphisphaeriales</taxon>
        <taxon>Apiosporaceae</taxon>
        <taxon>Apiospora</taxon>
    </lineage>
</organism>
<feature type="domain" description="BTB" evidence="1">
    <location>
        <begin position="6"/>
        <end position="73"/>
    </location>
</feature>
<evidence type="ECO:0000313" key="3">
    <source>
        <dbReference type="Proteomes" id="UP001390339"/>
    </source>
</evidence>
<sequence length="194" mass="22467">MASQKIDIKTEEDKISFAVARCILTSRCQWFKENLSAHPKEDGKAIFRLNDFSNDLINTLLEFIYTGELGHPRIGDHRILTTLFNMSIHYKFAKFADAVIMEANRRARVVVDGRRGEGRPFKKPLLDELIGAVRIAYNGDSTKQQRIRKVYRKLFADCKASVQKDKYFYDCMRAIPIFMVDMQETINFPVSFAE</sequence>
<dbReference type="Pfam" id="PF00651">
    <property type="entry name" value="BTB"/>
    <property type="match status" value="1"/>
</dbReference>
<name>A0ABR2JG19_9PEZI</name>
<dbReference type="SUPFAM" id="SSF54695">
    <property type="entry name" value="POZ domain"/>
    <property type="match status" value="1"/>
</dbReference>
<evidence type="ECO:0000313" key="2">
    <source>
        <dbReference type="EMBL" id="KAK8876829.1"/>
    </source>
</evidence>
<comment type="caution">
    <text evidence="2">The sequence shown here is derived from an EMBL/GenBank/DDBJ whole genome shotgun (WGS) entry which is preliminary data.</text>
</comment>
<reference evidence="2 3" key="1">
    <citation type="journal article" date="2024" name="IMA Fungus">
        <title>Apiospora arundinis, a panoply of carbohydrate-active enzymes and secondary metabolites.</title>
        <authorList>
            <person name="Sorensen T."/>
            <person name="Petersen C."/>
            <person name="Muurmann A.T."/>
            <person name="Christiansen J.V."/>
            <person name="Brundto M.L."/>
            <person name="Overgaard C.K."/>
            <person name="Boysen A.T."/>
            <person name="Wollenberg R.D."/>
            <person name="Larsen T.O."/>
            <person name="Sorensen J.L."/>
            <person name="Nielsen K.L."/>
            <person name="Sondergaard T.E."/>
        </authorList>
    </citation>
    <scope>NUCLEOTIDE SEQUENCE [LARGE SCALE GENOMIC DNA]</scope>
    <source>
        <strain evidence="2 3">AAU 773</strain>
    </source>
</reference>
<dbReference type="CDD" id="cd18186">
    <property type="entry name" value="BTB_POZ_ZBTB_KLHL-like"/>
    <property type="match status" value="1"/>
</dbReference>
<gene>
    <name evidence="2" type="ORF">PGQ11_001775</name>
</gene>
<dbReference type="EMBL" id="JAPCWZ010000002">
    <property type="protein sequence ID" value="KAK8876829.1"/>
    <property type="molecule type" value="Genomic_DNA"/>
</dbReference>
<dbReference type="PROSITE" id="PS50097">
    <property type="entry name" value="BTB"/>
    <property type="match status" value="1"/>
</dbReference>
<dbReference type="Gene3D" id="3.30.710.10">
    <property type="entry name" value="Potassium Channel Kv1.1, Chain A"/>
    <property type="match status" value="1"/>
</dbReference>
<dbReference type="Proteomes" id="UP001390339">
    <property type="component" value="Unassembled WGS sequence"/>
</dbReference>
<evidence type="ECO:0000259" key="1">
    <source>
        <dbReference type="PROSITE" id="PS50097"/>
    </source>
</evidence>
<accession>A0ABR2JG19</accession>
<dbReference type="InterPro" id="IPR000210">
    <property type="entry name" value="BTB/POZ_dom"/>
</dbReference>
<dbReference type="InterPro" id="IPR011333">
    <property type="entry name" value="SKP1/BTB/POZ_sf"/>
</dbReference>
<keyword evidence="3" id="KW-1185">Reference proteome</keyword>
<proteinExistence type="predicted"/>
<protein>
    <recommendedName>
        <fullName evidence="1">BTB domain-containing protein</fullName>
    </recommendedName>
</protein>